<feature type="compositionally biased region" description="Polar residues" evidence="1">
    <location>
        <begin position="107"/>
        <end position="118"/>
    </location>
</feature>
<protein>
    <submittedName>
        <fullName evidence="2">(apollo) hypothetical protein</fullName>
    </submittedName>
</protein>
<evidence type="ECO:0000313" key="3">
    <source>
        <dbReference type="Proteomes" id="UP000691718"/>
    </source>
</evidence>
<name>A0A8S3WLG3_PARAO</name>
<gene>
    <name evidence="2" type="ORF">PAPOLLO_LOCUS7650</name>
</gene>
<feature type="region of interest" description="Disordered" evidence="1">
    <location>
        <begin position="71"/>
        <end position="132"/>
    </location>
</feature>
<comment type="caution">
    <text evidence="2">The sequence shown here is derived from an EMBL/GenBank/DDBJ whole genome shotgun (WGS) entry which is preliminary data.</text>
</comment>
<feature type="compositionally biased region" description="Basic and acidic residues" evidence="1">
    <location>
        <begin position="119"/>
        <end position="132"/>
    </location>
</feature>
<dbReference type="EMBL" id="CAJQZP010000528">
    <property type="protein sequence ID" value="CAG4966623.1"/>
    <property type="molecule type" value="Genomic_DNA"/>
</dbReference>
<dbReference type="AlphaFoldDB" id="A0A8S3WLG3"/>
<evidence type="ECO:0000313" key="2">
    <source>
        <dbReference type="EMBL" id="CAG4966623.1"/>
    </source>
</evidence>
<organism evidence="2 3">
    <name type="scientific">Parnassius apollo</name>
    <name type="common">Apollo butterfly</name>
    <name type="synonym">Papilio apollo</name>
    <dbReference type="NCBI Taxonomy" id="110799"/>
    <lineage>
        <taxon>Eukaryota</taxon>
        <taxon>Metazoa</taxon>
        <taxon>Ecdysozoa</taxon>
        <taxon>Arthropoda</taxon>
        <taxon>Hexapoda</taxon>
        <taxon>Insecta</taxon>
        <taxon>Pterygota</taxon>
        <taxon>Neoptera</taxon>
        <taxon>Endopterygota</taxon>
        <taxon>Lepidoptera</taxon>
        <taxon>Glossata</taxon>
        <taxon>Ditrysia</taxon>
        <taxon>Papilionoidea</taxon>
        <taxon>Papilionidae</taxon>
        <taxon>Parnassiinae</taxon>
        <taxon>Parnassini</taxon>
        <taxon>Parnassius</taxon>
        <taxon>Parnassius</taxon>
    </lineage>
</organism>
<proteinExistence type="predicted"/>
<accession>A0A8S3WLG3</accession>
<dbReference type="OrthoDB" id="122438at2759"/>
<reference evidence="2" key="1">
    <citation type="submission" date="2021-04" db="EMBL/GenBank/DDBJ databases">
        <authorList>
            <person name="Tunstrom K."/>
        </authorList>
    </citation>
    <scope>NUCLEOTIDE SEQUENCE</scope>
</reference>
<sequence length="132" mass="15219">MAYRRLKEDEIMQHLFDYEVSENGFDDDDDSVVHPNFIPDPELPFEDEEIEEVEGIDFDSIMEDLDHNIISYQYPATSTPSPQPEPSPCYTNTKHGDRKKGPPNSKKLYNNPFSSEVKNSSEKRTYKPSDGN</sequence>
<dbReference type="Proteomes" id="UP000691718">
    <property type="component" value="Unassembled WGS sequence"/>
</dbReference>
<evidence type="ECO:0000256" key="1">
    <source>
        <dbReference type="SAM" id="MobiDB-lite"/>
    </source>
</evidence>
<keyword evidence="3" id="KW-1185">Reference proteome</keyword>